<comment type="caution">
    <text evidence="2">The sequence shown here is derived from an EMBL/GenBank/DDBJ whole genome shotgun (WGS) entry which is preliminary data.</text>
</comment>
<dbReference type="Gene3D" id="1.20.1260.10">
    <property type="match status" value="1"/>
</dbReference>
<keyword evidence="3" id="KW-1185">Reference proteome</keyword>
<dbReference type="RefSeq" id="WP_249310468.1">
    <property type="nucleotide sequence ID" value="NZ_JACRSU010000001.1"/>
</dbReference>
<reference evidence="2" key="1">
    <citation type="submission" date="2020-08" db="EMBL/GenBank/DDBJ databases">
        <title>Genome public.</title>
        <authorList>
            <person name="Liu C."/>
            <person name="Sun Q."/>
        </authorList>
    </citation>
    <scope>NUCLEOTIDE SEQUENCE</scope>
    <source>
        <strain evidence="2">H8</strain>
    </source>
</reference>
<name>A0A926DJU9_9FIRM</name>
<accession>A0A926DJU9</accession>
<proteinExistence type="predicted"/>
<organism evidence="2 3">
    <name type="scientific">Congzhengia minquanensis</name>
    <dbReference type="NCBI Taxonomy" id="2763657"/>
    <lineage>
        <taxon>Bacteria</taxon>
        <taxon>Bacillati</taxon>
        <taxon>Bacillota</taxon>
        <taxon>Clostridia</taxon>
        <taxon>Eubacteriales</taxon>
        <taxon>Oscillospiraceae</taxon>
        <taxon>Congzhengia</taxon>
    </lineage>
</organism>
<dbReference type="Proteomes" id="UP000611762">
    <property type="component" value="Unassembled WGS sequence"/>
</dbReference>
<dbReference type="EMBL" id="JACRSU010000001">
    <property type="protein sequence ID" value="MBC8539383.1"/>
    <property type="molecule type" value="Genomic_DNA"/>
</dbReference>
<protein>
    <recommendedName>
        <fullName evidence="4">DUF2383 domain-containing protein</fullName>
    </recommendedName>
</protein>
<evidence type="ECO:0008006" key="4">
    <source>
        <dbReference type="Google" id="ProtNLM"/>
    </source>
</evidence>
<keyword evidence="1" id="KW-0175">Coiled coil</keyword>
<evidence type="ECO:0000256" key="1">
    <source>
        <dbReference type="SAM" id="Coils"/>
    </source>
</evidence>
<feature type="coiled-coil region" evidence="1">
    <location>
        <begin position="33"/>
        <end position="60"/>
    </location>
</feature>
<dbReference type="InterPro" id="IPR012347">
    <property type="entry name" value="Ferritin-like"/>
</dbReference>
<dbReference type="AlphaFoldDB" id="A0A926DJU9"/>
<gene>
    <name evidence="2" type="ORF">H8698_00110</name>
</gene>
<sequence length="144" mass="16171">MVSGDTIELLKECDAGIKMGIRAIDEVMDRVDNHNLENILQNSKEKHETIEDEIKELLNSYGDSGKDPSAMAKGMSWLKTNMKMSMDESDETASDLITDGCNMGIKSLQKYLNEYESADDRAKSLAKKIIATEETLLEDLRSYL</sequence>
<evidence type="ECO:0000313" key="3">
    <source>
        <dbReference type="Proteomes" id="UP000611762"/>
    </source>
</evidence>
<evidence type="ECO:0000313" key="2">
    <source>
        <dbReference type="EMBL" id="MBC8539383.1"/>
    </source>
</evidence>